<dbReference type="Pfam" id="PF13579">
    <property type="entry name" value="Glyco_trans_4_4"/>
    <property type="match status" value="1"/>
</dbReference>
<dbReference type="Pfam" id="PF00534">
    <property type="entry name" value="Glycos_transf_1"/>
    <property type="match status" value="1"/>
</dbReference>
<accession>A0A446C2U1</accession>
<feature type="domain" description="Glycosyl transferase family 1" evidence="1">
    <location>
        <begin position="224"/>
        <end position="384"/>
    </location>
</feature>
<dbReference type="GO" id="GO:0016757">
    <property type="term" value="F:glycosyltransferase activity"/>
    <property type="evidence" value="ECO:0007669"/>
    <property type="project" value="InterPro"/>
</dbReference>
<keyword evidence="4" id="KW-1185">Reference proteome</keyword>
<proteinExistence type="predicted"/>
<feature type="domain" description="Glycosyltransferase subfamily 4-like N-terminal" evidence="2">
    <location>
        <begin position="17"/>
        <end position="200"/>
    </location>
</feature>
<dbReference type="PANTHER" id="PTHR12526">
    <property type="entry name" value="GLYCOSYLTRANSFERASE"/>
    <property type="match status" value="1"/>
</dbReference>
<dbReference type="CDD" id="cd03794">
    <property type="entry name" value="GT4_WbuB-like"/>
    <property type="match status" value="1"/>
</dbReference>
<dbReference type="OrthoDB" id="9787293at2"/>
<dbReference type="Proteomes" id="UP000289184">
    <property type="component" value="Unassembled WGS sequence"/>
</dbReference>
<evidence type="ECO:0000259" key="2">
    <source>
        <dbReference type="Pfam" id="PF13579"/>
    </source>
</evidence>
<evidence type="ECO:0008006" key="5">
    <source>
        <dbReference type="Google" id="ProtNLM"/>
    </source>
</evidence>
<protein>
    <recommendedName>
        <fullName evidence="5">Glycosyltransferase WbuB</fullName>
    </recommendedName>
</protein>
<dbReference type="InterPro" id="IPR028098">
    <property type="entry name" value="Glyco_trans_4-like_N"/>
</dbReference>
<dbReference type="InterPro" id="IPR001296">
    <property type="entry name" value="Glyco_trans_1"/>
</dbReference>
<name>A0A446C2U1_9BURK</name>
<evidence type="ECO:0000313" key="3">
    <source>
        <dbReference type="EMBL" id="SSW62109.1"/>
    </source>
</evidence>
<evidence type="ECO:0000259" key="1">
    <source>
        <dbReference type="Pfam" id="PF00534"/>
    </source>
</evidence>
<dbReference type="AlphaFoldDB" id="A0A446C2U1"/>
<gene>
    <name evidence="3" type="ORF">AGI3411_00293</name>
</gene>
<sequence length="415" mass="46093">MKILVVTQYFWPESFVVVNDLIHELARQGHDIHVLTGKPNYPDGKIFPGYSSGGFQRETYGDNVTVSRVPLRARGSGGGKNMVLNYMSFVFNGIRHSRKAAKGEEFDVIFAIALSPITAVIPAIFLKKRLKTPLVVWVQDLWPESLSATGFIKNRHVLGVVGALVRWIYSACDRILVQSRGFFAPVSRFADPAKLEYFPNSYLEPESAPDAESRVPPDILRMMETNFCVLFAGNIGTAQAVETIVEAARKLIHLPDCKLVLVGSGSMLAWVEKQKRQYKLDNLVLAGRYPSSEMPHFFRRAQALLVSLKREEIFAYTVPSKIQAYFAAGRPVIAALDGEGAQVVREAGAGVVCGAEDAPGLCGCIEQLYHMDPAQRQELADAGRRYFLEHFEMRKQAAELSRLLAAAAETYDARH</sequence>
<reference evidence="3 4" key="1">
    <citation type="submission" date="2018-07" db="EMBL/GenBank/DDBJ databases">
        <authorList>
            <person name="Peeters C."/>
        </authorList>
    </citation>
    <scope>NUCLEOTIDE SEQUENCE [LARGE SCALE GENOMIC DNA]</scope>
    <source>
        <strain evidence="3 4">LMG 3411</strain>
    </source>
</reference>
<dbReference type="EMBL" id="UFQB01000001">
    <property type="protein sequence ID" value="SSW62109.1"/>
    <property type="molecule type" value="Genomic_DNA"/>
</dbReference>
<dbReference type="PANTHER" id="PTHR12526:SF622">
    <property type="entry name" value="GLYCOSYLTRANSFERASE (GROUP I)"/>
    <property type="match status" value="1"/>
</dbReference>
<organism evidence="3 4">
    <name type="scientific">Achromobacter agilis</name>
    <dbReference type="NCBI Taxonomy" id="1353888"/>
    <lineage>
        <taxon>Bacteria</taxon>
        <taxon>Pseudomonadati</taxon>
        <taxon>Pseudomonadota</taxon>
        <taxon>Betaproteobacteria</taxon>
        <taxon>Burkholderiales</taxon>
        <taxon>Alcaligenaceae</taxon>
        <taxon>Achromobacter</taxon>
    </lineage>
</organism>
<dbReference type="RefSeq" id="WP_129525666.1">
    <property type="nucleotide sequence ID" value="NZ_UFQB01000001.1"/>
</dbReference>
<dbReference type="Gene3D" id="3.40.50.2000">
    <property type="entry name" value="Glycogen Phosphorylase B"/>
    <property type="match status" value="2"/>
</dbReference>
<dbReference type="SUPFAM" id="SSF53756">
    <property type="entry name" value="UDP-Glycosyltransferase/glycogen phosphorylase"/>
    <property type="match status" value="1"/>
</dbReference>
<evidence type="ECO:0000313" key="4">
    <source>
        <dbReference type="Proteomes" id="UP000289184"/>
    </source>
</evidence>